<dbReference type="RefSeq" id="WP_330433068.1">
    <property type="nucleotide sequence ID" value="NZ_JAZDUF010000003.1"/>
</dbReference>
<evidence type="ECO:0008006" key="3">
    <source>
        <dbReference type="Google" id="ProtNLM"/>
    </source>
</evidence>
<evidence type="ECO:0000313" key="1">
    <source>
        <dbReference type="EMBL" id="MEE3851360.1"/>
    </source>
</evidence>
<name>A0ABU7ME96_9ACTN</name>
<protein>
    <recommendedName>
        <fullName evidence="3">RES domain-containing protein</fullName>
    </recommendedName>
</protein>
<keyword evidence="2" id="KW-1185">Reference proteome</keyword>
<proteinExistence type="predicted"/>
<gene>
    <name evidence="1" type="ORF">VZC37_13525</name>
</gene>
<comment type="caution">
    <text evidence="1">The sequence shown here is derived from an EMBL/GenBank/DDBJ whole genome shotgun (WGS) entry which is preliminary data.</text>
</comment>
<reference evidence="1 2" key="1">
    <citation type="submission" date="2024-01" db="EMBL/GenBank/DDBJ databases">
        <title>Draft genome sequence of Gordonia sp. LSe1-13.</title>
        <authorList>
            <person name="Suphannarot A."/>
            <person name="Mingma R."/>
        </authorList>
    </citation>
    <scope>NUCLEOTIDE SEQUENCE [LARGE SCALE GENOMIC DNA]</scope>
    <source>
        <strain evidence="1 2">LSe1-13</strain>
    </source>
</reference>
<dbReference type="EMBL" id="JAZDUF010000003">
    <property type="protein sequence ID" value="MEE3851360.1"/>
    <property type="molecule type" value="Genomic_DNA"/>
</dbReference>
<organism evidence="1 2">
    <name type="scientific">Gordonia sesuvii</name>
    <dbReference type="NCBI Taxonomy" id="3116777"/>
    <lineage>
        <taxon>Bacteria</taxon>
        <taxon>Bacillati</taxon>
        <taxon>Actinomycetota</taxon>
        <taxon>Actinomycetes</taxon>
        <taxon>Mycobacteriales</taxon>
        <taxon>Gordoniaceae</taxon>
        <taxon>Gordonia</taxon>
    </lineage>
</organism>
<accession>A0ABU7ME96</accession>
<sequence length="86" mass="9779">MIVFRNYDPRFPFLWELNTQPGARWHAHGDGPVQYFADTPAGAWAEFIRHEEITDPDDLAGIQRAICAIDIDESDCEPVTALSWFG</sequence>
<dbReference type="Proteomes" id="UP001347146">
    <property type="component" value="Unassembled WGS sequence"/>
</dbReference>
<evidence type="ECO:0000313" key="2">
    <source>
        <dbReference type="Proteomes" id="UP001347146"/>
    </source>
</evidence>